<keyword evidence="2" id="KW-1185">Reference proteome</keyword>
<gene>
    <name evidence="1" type="ORF">Goarm_017101</name>
</gene>
<dbReference type="EMBL" id="JABFAE010000007">
    <property type="protein sequence ID" value="MBA0832733.1"/>
    <property type="molecule type" value="Genomic_DNA"/>
</dbReference>
<evidence type="ECO:0000313" key="1">
    <source>
        <dbReference type="EMBL" id="MBA0832733.1"/>
    </source>
</evidence>
<sequence>MLREISSLNSGMCQDMRDTKVADLYFIHNLMV</sequence>
<reference evidence="1 2" key="1">
    <citation type="journal article" date="2019" name="Genome Biol. Evol.">
        <title>Insights into the evolution of the New World diploid cottons (Gossypium, subgenus Houzingenia) based on genome sequencing.</title>
        <authorList>
            <person name="Grover C.E."/>
            <person name="Arick M.A. 2nd"/>
            <person name="Thrash A."/>
            <person name="Conover J.L."/>
            <person name="Sanders W.S."/>
            <person name="Peterson D.G."/>
            <person name="Frelichowski J.E."/>
            <person name="Scheffler J.A."/>
            <person name="Scheffler B.E."/>
            <person name="Wendel J.F."/>
        </authorList>
    </citation>
    <scope>NUCLEOTIDE SEQUENCE [LARGE SCALE GENOMIC DNA]</scope>
    <source>
        <strain evidence="1">6</strain>
        <tissue evidence="1">Leaf</tissue>
    </source>
</reference>
<name>A0A7J9JF38_9ROSI</name>
<proteinExistence type="predicted"/>
<evidence type="ECO:0000313" key="2">
    <source>
        <dbReference type="Proteomes" id="UP000593575"/>
    </source>
</evidence>
<dbReference type="AlphaFoldDB" id="A0A7J9JF38"/>
<organism evidence="1 2">
    <name type="scientific">Gossypium armourianum</name>
    <dbReference type="NCBI Taxonomy" id="34283"/>
    <lineage>
        <taxon>Eukaryota</taxon>
        <taxon>Viridiplantae</taxon>
        <taxon>Streptophyta</taxon>
        <taxon>Embryophyta</taxon>
        <taxon>Tracheophyta</taxon>
        <taxon>Spermatophyta</taxon>
        <taxon>Magnoliopsida</taxon>
        <taxon>eudicotyledons</taxon>
        <taxon>Gunneridae</taxon>
        <taxon>Pentapetalae</taxon>
        <taxon>rosids</taxon>
        <taxon>malvids</taxon>
        <taxon>Malvales</taxon>
        <taxon>Malvaceae</taxon>
        <taxon>Malvoideae</taxon>
        <taxon>Gossypium</taxon>
    </lineage>
</organism>
<accession>A0A7J9JF38</accession>
<protein>
    <submittedName>
        <fullName evidence="1">Uncharacterized protein</fullName>
    </submittedName>
</protein>
<comment type="caution">
    <text evidence="1">The sequence shown here is derived from an EMBL/GenBank/DDBJ whole genome shotgun (WGS) entry which is preliminary data.</text>
</comment>
<dbReference type="Proteomes" id="UP000593575">
    <property type="component" value="Unassembled WGS sequence"/>
</dbReference>